<evidence type="ECO:0008006" key="4">
    <source>
        <dbReference type="Google" id="ProtNLM"/>
    </source>
</evidence>
<dbReference type="GO" id="GO:0090447">
    <property type="term" value="F:glycerol-3-phosphate 2-O-acyltransferase activity"/>
    <property type="evidence" value="ECO:0007669"/>
    <property type="project" value="TreeGrafter"/>
</dbReference>
<dbReference type="ExpressionAtlas" id="M8CXP9">
    <property type="expression patterns" value="baseline"/>
</dbReference>
<sequence>MGAPAQRSLPEKENTLSQSALEANELYVVSWESAKTARLPRERYPKPLIFHDGRLAFLPTAPAMLAFFLFLPLGFILSVIRISIGIVLPYNISFAASALAGVCFRTSGRRVQEAGAKRRGVLFVCTHRTLVDPIMLTAALQKPVPAVTGKPVAVAGGVREGSSYPFRPKGRSSVAAAGRRCGGNGREGDAGWEKERQHFYSAVV</sequence>
<organism evidence="3">
    <name type="scientific">Aegilops tauschii</name>
    <name type="common">Tausch's goatgrass</name>
    <name type="synonym">Aegilops squarrosa</name>
    <dbReference type="NCBI Taxonomy" id="37682"/>
    <lineage>
        <taxon>Eukaryota</taxon>
        <taxon>Viridiplantae</taxon>
        <taxon>Streptophyta</taxon>
        <taxon>Embryophyta</taxon>
        <taxon>Tracheophyta</taxon>
        <taxon>Spermatophyta</taxon>
        <taxon>Magnoliopsida</taxon>
        <taxon>Liliopsida</taxon>
        <taxon>Poales</taxon>
        <taxon>Poaceae</taxon>
        <taxon>BOP clade</taxon>
        <taxon>Pooideae</taxon>
        <taxon>Triticodae</taxon>
        <taxon>Triticeae</taxon>
        <taxon>Triticinae</taxon>
        <taxon>Aegilops</taxon>
    </lineage>
</organism>
<proteinExistence type="predicted"/>
<dbReference type="PANTHER" id="PTHR15486">
    <property type="entry name" value="ANCIENT UBIQUITOUS PROTEIN"/>
    <property type="match status" value="1"/>
</dbReference>
<dbReference type="GO" id="GO:0016791">
    <property type="term" value="F:phosphatase activity"/>
    <property type="evidence" value="ECO:0007669"/>
    <property type="project" value="TreeGrafter"/>
</dbReference>
<name>M8CXP9_AEGTA</name>
<dbReference type="GO" id="GO:0016020">
    <property type="term" value="C:membrane"/>
    <property type="evidence" value="ECO:0007669"/>
    <property type="project" value="UniProtKB-SubCell"/>
</dbReference>
<dbReference type="PANTHER" id="PTHR15486:SF0">
    <property type="entry name" value="GLYCEROL-3-PHOSPHATE ACYLTRANSFERASE 1"/>
    <property type="match status" value="1"/>
</dbReference>
<comment type="subcellular location">
    <subcellularLocation>
        <location evidence="1">Membrane</location>
    </subcellularLocation>
</comment>
<dbReference type="SUPFAM" id="SSF69593">
    <property type="entry name" value="Glycerol-3-phosphate (1)-acyltransferase"/>
    <property type="match status" value="1"/>
</dbReference>
<evidence type="ECO:0000256" key="2">
    <source>
        <dbReference type="ARBA" id="ARBA00023136"/>
    </source>
</evidence>
<evidence type="ECO:0000313" key="3">
    <source>
        <dbReference type="EnsemblPlants" id="EMT32477"/>
    </source>
</evidence>
<dbReference type="GO" id="GO:0010143">
    <property type="term" value="P:cutin biosynthetic process"/>
    <property type="evidence" value="ECO:0007669"/>
    <property type="project" value="TreeGrafter"/>
</dbReference>
<dbReference type="AlphaFoldDB" id="M8CXP9"/>
<protein>
    <recommendedName>
        <fullName evidence="4">Phospholipid/glycerol acyltransferase domain-containing protein</fullName>
    </recommendedName>
</protein>
<reference evidence="3" key="1">
    <citation type="submission" date="2015-06" db="UniProtKB">
        <authorList>
            <consortium name="EnsemblPlants"/>
        </authorList>
    </citation>
    <scope>IDENTIFICATION</scope>
</reference>
<keyword evidence="2" id="KW-0472">Membrane</keyword>
<accession>M8CXP9</accession>
<dbReference type="EnsemblPlants" id="EMT32477">
    <property type="protein sequence ID" value="EMT32477"/>
    <property type="gene ID" value="F775_43283"/>
</dbReference>
<evidence type="ECO:0000256" key="1">
    <source>
        <dbReference type="ARBA" id="ARBA00004370"/>
    </source>
</evidence>